<protein>
    <submittedName>
        <fullName evidence="1">16134_t:CDS:1</fullName>
    </submittedName>
</protein>
<keyword evidence="2" id="KW-1185">Reference proteome</keyword>
<dbReference type="AlphaFoldDB" id="A0A9N9CX25"/>
<reference evidence="1" key="1">
    <citation type="submission" date="2021-06" db="EMBL/GenBank/DDBJ databases">
        <authorList>
            <person name="Kallberg Y."/>
            <person name="Tangrot J."/>
            <person name="Rosling A."/>
        </authorList>
    </citation>
    <scope>NUCLEOTIDE SEQUENCE</scope>
    <source>
        <strain evidence="1">UK204</strain>
    </source>
</reference>
<organism evidence="1 2">
    <name type="scientific">Funneliformis caledonium</name>
    <dbReference type="NCBI Taxonomy" id="1117310"/>
    <lineage>
        <taxon>Eukaryota</taxon>
        <taxon>Fungi</taxon>
        <taxon>Fungi incertae sedis</taxon>
        <taxon>Mucoromycota</taxon>
        <taxon>Glomeromycotina</taxon>
        <taxon>Glomeromycetes</taxon>
        <taxon>Glomerales</taxon>
        <taxon>Glomeraceae</taxon>
        <taxon>Funneliformis</taxon>
    </lineage>
</organism>
<dbReference type="EMBL" id="CAJVPQ010003084">
    <property type="protein sequence ID" value="CAG8617672.1"/>
    <property type="molecule type" value="Genomic_DNA"/>
</dbReference>
<gene>
    <name evidence="1" type="ORF">FCALED_LOCUS9392</name>
</gene>
<name>A0A9N9CX25_9GLOM</name>
<dbReference type="Proteomes" id="UP000789570">
    <property type="component" value="Unassembled WGS sequence"/>
</dbReference>
<evidence type="ECO:0000313" key="1">
    <source>
        <dbReference type="EMBL" id="CAG8617672.1"/>
    </source>
</evidence>
<sequence length="84" mass="9591">MEAIVRESSLANLLRTYTSQRRMCSPGRIIVLLCLGRIHGLQPLTLSKYLWIHFSTMNIYGDIHDITNTSFFPATDTETNESDD</sequence>
<comment type="caution">
    <text evidence="1">The sequence shown here is derived from an EMBL/GenBank/DDBJ whole genome shotgun (WGS) entry which is preliminary data.</text>
</comment>
<accession>A0A9N9CX25</accession>
<evidence type="ECO:0000313" key="2">
    <source>
        <dbReference type="Proteomes" id="UP000789570"/>
    </source>
</evidence>
<proteinExistence type="predicted"/>